<reference evidence="10" key="1">
    <citation type="submission" date="2020-05" db="EMBL/GenBank/DDBJ databases">
        <authorList>
            <person name="Chiriac C."/>
            <person name="Salcher M."/>
            <person name="Ghai R."/>
            <person name="Kavagutti S V."/>
        </authorList>
    </citation>
    <scope>NUCLEOTIDE SEQUENCE</scope>
</reference>
<dbReference type="CDD" id="cd06261">
    <property type="entry name" value="TM_PBP2"/>
    <property type="match status" value="1"/>
</dbReference>
<dbReference type="AlphaFoldDB" id="A0A6J7PSV4"/>
<feature type="transmembrane region" description="Helical" evidence="7">
    <location>
        <begin position="268"/>
        <end position="294"/>
    </location>
</feature>
<feature type="transmembrane region" description="Helical" evidence="7">
    <location>
        <begin position="225"/>
        <end position="248"/>
    </location>
</feature>
<gene>
    <name evidence="9" type="ORF">UFOPK3774_00583</name>
    <name evidence="10" type="ORF">UFOPK4049_00748</name>
</gene>
<dbReference type="GO" id="GO:0055085">
    <property type="term" value="P:transmembrane transport"/>
    <property type="evidence" value="ECO:0007669"/>
    <property type="project" value="InterPro"/>
</dbReference>
<dbReference type="PANTHER" id="PTHR43005">
    <property type="entry name" value="BLR7065 PROTEIN"/>
    <property type="match status" value="1"/>
</dbReference>
<dbReference type="InterPro" id="IPR000515">
    <property type="entry name" value="MetI-like"/>
</dbReference>
<feature type="transmembrane region" description="Helical" evidence="7">
    <location>
        <begin position="84"/>
        <end position="105"/>
    </location>
</feature>
<keyword evidence="4 7" id="KW-0812">Transmembrane</keyword>
<dbReference type="GO" id="GO:0005886">
    <property type="term" value="C:plasma membrane"/>
    <property type="evidence" value="ECO:0007669"/>
    <property type="project" value="UniProtKB-SubCell"/>
</dbReference>
<dbReference type="PANTHER" id="PTHR43005:SF1">
    <property type="entry name" value="SPERMIDINE_PUTRESCINE TRANSPORT SYSTEM PERMEASE PROTEIN"/>
    <property type="match status" value="1"/>
</dbReference>
<evidence type="ECO:0000313" key="10">
    <source>
        <dbReference type="EMBL" id="CAB5005602.1"/>
    </source>
</evidence>
<proteinExistence type="predicted"/>
<keyword evidence="2" id="KW-0813">Transport</keyword>
<sequence length="300" mass="33218">MSTSTVAIEKKKRGLFAGDNLFGYLMMTPAISVLLIFFAYPIFYEVSSSLTNKSVGQDGKWIGFANYAFLLKDPTFLKACLNTVIYVSITQMGKFILGLSVALLLQQKLRGRGLIRSLVLIPYAMPGFVAYLVWKLIYNPDVGALNIFLHQIGVLDQPISFVSDRTWAMPAVLLATIWKGFPFWTIMFLAALQSVPKELYEAAAVDGANAWHRFRHISLPGIRPIILVVFLLSTVNTINSFEAVWLLTGGGPADATLILPIFAYRSLSAFQIGQAAAAALILVPPVLIFVFFILRKMKKD</sequence>
<accession>A0A6J7PSV4</accession>
<dbReference type="Gene3D" id="1.10.3720.10">
    <property type="entry name" value="MetI-like"/>
    <property type="match status" value="1"/>
</dbReference>
<organism evidence="10">
    <name type="scientific">freshwater metagenome</name>
    <dbReference type="NCBI Taxonomy" id="449393"/>
    <lineage>
        <taxon>unclassified sequences</taxon>
        <taxon>metagenomes</taxon>
        <taxon>ecological metagenomes</taxon>
    </lineage>
</organism>
<feature type="transmembrane region" description="Helical" evidence="7">
    <location>
        <begin position="167"/>
        <end position="192"/>
    </location>
</feature>
<evidence type="ECO:0000256" key="3">
    <source>
        <dbReference type="ARBA" id="ARBA00022475"/>
    </source>
</evidence>
<dbReference type="EMBL" id="CAFBPB010000086">
    <property type="protein sequence ID" value="CAB5005602.1"/>
    <property type="molecule type" value="Genomic_DNA"/>
</dbReference>
<dbReference type="PROSITE" id="PS50928">
    <property type="entry name" value="ABC_TM1"/>
    <property type="match status" value="1"/>
</dbReference>
<feature type="transmembrane region" description="Helical" evidence="7">
    <location>
        <begin position="21"/>
        <end position="43"/>
    </location>
</feature>
<evidence type="ECO:0000256" key="5">
    <source>
        <dbReference type="ARBA" id="ARBA00022989"/>
    </source>
</evidence>
<keyword evidence="5 7" id="KW-1133">Transmembrane helix</keyword>
<feature type="transmembrane region" description="Helical" evidence="7">
    <location>
        <begin position="117"/>
        <end position="137"/>
    </location>
</feature>
<evidence type="ECO:0000313" key="9">
    <source>
        <dbReference type="EMBL" id="CAB4939894.1"/>
    </source>
</evidence>
<evidence type="ECO:0000256" key="6">
    <source>
        <dbReference type="ARBA" id="ARBA00023136"/>
    </source>
</evidence>
<dbReference type="Pfam" id="PF00528">
    <property type="entry name" value="BPD_transp_1"/>
    <property type="match status" value="1"/>
</dbReference>
<evidence type="ECO:0000259" key="8">
    <source>
        <dbReference type="PROSITE" id="PS50928"/>
    </source>
</evidence>
<keyword evidence="3" id="KW-1003">Cell membrane</keyword>
<evidence type="ECO:0000256" key="4">
    <source>
        <dbReference type="ARBA" id="ARBA00022692"/>
    </source>
</evidence>
<dbReference type="InterPro" id="IPR035906">
    <property type="entry name" value="MetI-like_sf"/>
</dbReference>
<comment type="subcellular location">
    <subcellularLocation>
        <location evidence="1">Cell membrane</location>
        <topology evidence="1">Multi-pass membrane protein</topology>
    </subcellularLocation>
</comment>
<evidence type="ECO:0000256" key="2">
    <source>
        <dbReference type="ARBA" id="ARBA00022448"/>
    </source>
</evidence>
<evidence type="ECO:0000256" key="7">
    <source>
        <dbReference type="SAM" id="Phobius"/>
    </source>
</evidence>
<dbReference type="EMBL" id="CAFBNG010000088">
    <property type="protein sequence ID" value="CAB4939894.1"/>
    <property type="molecule type" value="Genomic_DNA"/>
</dbReference>
<protein>
    <submittedName>
        <fullName evidence="10">Unannotated protein</fullName>
    </submittedName>
</protein>
<dbReference type="SUPFAM" id="SSF161098">
    <property type="entry name" value="MetI-like"/>
    <property type="match status" value="1"/>
</dbReference>
<evidence type="ECO:0000256" key="1">
    <source>
        <dbReference type="ARBA" id="ARBA00004651"/>
    </source>
</evidence>
<keyword evidence="6 7" id="KW-0472">Membrane</keyword>
<feature type="domain" description="ABC transmembrane type-1" evidence="8">
    <location>
        <begin position="80"/>
        <end position="293"/>
    </location>
</feature>
<name>A0A6J7PSV4_9ZZZZ</name>